<evidence type="ECO:0000256" key="2">
    <source>
        <dbReference type="ARBA" id="ARBA00005558"/>
    </source>
</evidence>
<protein>
    <submittedName>
        <fullName evidence="6">Type VI secretion system tip protein TssI/VgrG</fullName>
    </submittedName>
</protein>
<dbReference type="SUPFAM" id="SSF69255">
    <property type="entry name" value="gp5 N-terminal domain-like"/>
    <property type="match status" value="1"/>
</dbReference>
<dbReference type="Pfam" id="PF22178">
    <property type="entry name" value="Gp5_trimer_C"/>
    <property type="match status" value="1"/>
</dbReference>
<dbReference type="InterPro" id="IPR037026">
    <property type="entry name" value="Vgr_OB-fold_dom_sf"/>
</dbReference>
<dbReference type="PANTHER" id="PTHR32305">
    <property type="match status" value="1"/>
</dbReference>
<organism evidence="6 7">
    <name type="scientific">Thioclava litoralis</name>
    <dbReference type="NCBI Taxonomy" id="3076557"/>
    <lineage>
        <taxon>Bacteria</taxon>
        <taxon>Pseudomonadati</taxon>
        <taxon>Pseudomonadota</taxon>
        <taxon>Alphaproteobacteria</taxon>
        <taxon>Rhodobacterales</taxon>
        <taxon>Paracoccaceae</taxon>
        <taxon>Thioclava</taxon>
    </lineage>
</organism>
<dbReference type="SUPFAM" id="SSF69349">
    <property type="entry name" value="Phage fibre proteins"/>
    <property type="match status" value="1"/>
</dbReference>
<proteinExistence type="inferred from homology"/>
<dbReference type="Pfam" id="PF04717">
    <property type="entry name" value="Phage_base_V"/>
    <property type="match status" value="1"/>
</dbReference>
<dbReference type="Gene3D" id="2.40.50.230">
    <property type="entry name" value="Gp5 N-terminal domain"/>
    <property type="match status" value="1"/>
</dbReference>
<dbReference type="Proteomes" id="UP001623290">
    <property type="component" value="Chromosome"/>
</dbReference>
<gene>
    <name evidence="6" type="primary">tssI</name>
    <name evidence="6" type="ORF">RPE78_10805</name>
</gene>
<comment type="subcellular location">
    <subcellularLocation>
        <location evidence="1">Secreted</location>
    </subcellularLocation>
</comment>
<reference evidence="6 7" key="1">
    <citation type="submission" date="2023-09" db="EMBL/GenBank/DDBJ databases">
        <title>Thioclava shenzhenensis sp. nov., a multidrug resistant bacteria-antagonizing species isolated from coastal seawater.</title>
        <authorList>
            <person name="Long M."/>
        </authorList>
    </citation>
    <scope>NUCLEOTIDE SEQUENCE [LARGE SCALE GENOMIC DNA]</scope>
    <source>
        <strain evidence="6 7">FTW29</strain>
    </source>
</reference>
<sequence length="720" mass="77651">MSVFFSQDARMGRLTTVLGTDVLVLQRFDGTDHINALFDYQVDCLASSADVDFDALIGTHASVALVTREGSDQYFDGIVTEARWLGTGDNGHKYRLRLQPWFFLASLRRNQRIFHNKTVVEILTELLGSYSDAGKLTVNLANDYPELEYTVQYRESDMAFATRMMERHGISYHFTHSEGAHEMVLSDAVEAHATIGAVPFKPDDGHHQADFAHFWDWHPARRITTGAIRLTDYNFKTPNAAMETDQIGDAEYAQGQIESFDWPGDYLAQSRGRVVAQLRTQGERGQDRRYEAVGDIITLRGGTRVDLAGDTVPGTGAEYICLSASHSYTSDNYGSGGTEGDGYAYSGRYILMPSSAPLVPELKTPRADVKGPQTAVVVGDGEIDCDEYGRILVQFHWDLDADYSMRCRVSQSWAGNGWGGMVIPRIGMEVVVEFLDGDPDKPLVTGCVYNGAKDRPYDLPEHKTKSVLRSDSHKSSGHNEISFEDATSKELMFFHAQKDQTSHILNHRAARVEESSIDSVGNNKLVSTGNNHQETIGGSMNLTVGGSLGGLFGAVGAVTAAGGADALAGSEAIGSTAISGFVAAVAASGALIETATNSARSGFDAAGNHTSVGGLEQASHAATLSDLLSTVMPIGGILTTTVEKFRSDTVGLARTEQIGAYKNTSVGHTMTVNVGEEFIINCGNSKFVMDSAGNVTIIGTKFNFTASGHVQINGKIVDIN</sequence>
<dbReference type="InterPro" id="IPR006533">
    <property type="entry name" value="T6SS_Vgr_RhsGE"/>
</dbReference>
<dbReference type="NCBIfam" id="TIGR01646">
    <property type="entry name" value="vgr_GE"/>
    <property type="match status" value="1"/>
</dbReference>
<evidence type="ECO:0000256" key="3">
    <source>
        <dbReference type="ARBA" id="ARBA00022525"/>
    </source>
</evidence>
<dbReference type="InterPro" id="IPR054030">
    <property type="entry name" value="Gp5_Vgr_C"/>
</dbReference>
<evidence type="ECO:0000313" key="6">
    <source>
        <dbReference type="EMBL" id="WRY33173.1"/>
    </source>
</evidence>
<keyword evidence="3" id="KW-0964">Secreted</keyword>
<name>A0ABZ1DYE9_9RHOB</name>
<feature type="domain" description="Gp5/Type VI secretion system Vgr protein OB-fold" evidence="4">
    <location>
        <begin position="384"/>
        <end position="449"/>
    </location>
</feature>
<evidence type="ECO:0000313" key="7">
    <source>
        <dbReference type="Proteomes" id="UP001623290"/>
    </source>
</evidence>
<dbReference type="NCBIfam" id="TIGR03361">
    <property type="entry name" value="VI_Rhs_Vgr"/>
    <property type="match status" value="1"/>
</dbReference>
<dbReference type="InterPro" id="IPR006531">
    <property type="entry name" value="Gp5/Vgr_OB"/>
</dbReference>
<dbReference type="InterPro" id="IPR050708">
    <property type="entry name" value="T6SS_VgrG/RHS"/>
</dbReference>
<accession>A0ABZ1DYE9</accession>
<comment type="similarity">
    <text evidence="2">Belongs to the VgrG protein family.</text>
</comment>
<dbReference type="EMBL" id="CP135443">
    <property type="protein sequence ID" value="WRY33173.1"/>
    <property type="molecule type" value="Genomic_DNA"/>
</dbReference>
<evidence type="ECO:0000259" key="4">
    <source>
        <dbReference type="Pfam" id="PF04717"/>
    </source>
</evidence>
<feature type="domain" description="Gp5/Type VI secretion system Vgr C-terminal trimerisation" evidence="5">
    <location>
        <begin position="466"/>
        <end position="547"/>
    </location>
</feature>
<keyword evidence="7" id="KW-1185">Reference proteome</keyword>
<dbReference type="SUPFAM" id="SSF69279">
    <property type="entry name" value="Phage tail proteins"/>
    <property type="match status" value="2"/>
</dbReference>
<dbReference type="Pfam" id="PF05954">
    <property type="entry name" value="Phage_GPD"/>
    <property type="match status" value="1"/>
</dbReference>
<dbReference type="Gene3D" id="2.30.110.50">
    <property type="match status" value="1"/>
</dbReference>
<dbReference type="InterPro" id="IPR017847">
    <property type="entry name" value="T6SS_RhsGE_Vgr_subset"/>
</dbReference>
<evidence type="ECO:0000256" key="1">
    <source>
        <dbReference type="ARBA" id="ARBA00004613"/>
    </source>
</evidence>
<dbReference type="RefSeq" id="WP_406720543.1">
    <property type="nucleotide sequence ID" value="NZ_CP135443.1"/>
</dbReference>
<evidence type="ECO:0000259" key="5">
    <source>
        <dbReference type="Pfam" id="PF22178"/>
    </source>
</evidence>
<dbReference type="PANTHER" id="PTHR32305:SF15">
    <property type="entry name" value="PROTEIN RHSA-RELATED"/>
    <property type="match status" value="1"/>
</dbReference>
<dbReference type="Gene3D" id="4.10.220.110">
    <property type="match status" value="1"/>
</dbReference>
<dbReference type="Gene3D" id="3.55.50.10">
    <property type="entry name" value="Baseplate protein-like domains"/>
    <property type="match status" value="1"/>
</dbReference>